<evidence type="ECO:0000313" key="16">
    <source>
        <dbReference type="Proteomes" id="UP000294527"/>
    </source>
</evidence>
<evidence type="ECO:0000313" key="20">
    <source>
        <dbReference type="Proteomes" id="UP000441162"/>
    </source>
</evidence>
<evidence type="ECO:0000313" key="18">
    <source>
        <dbReference type="Proteomes" id="UP000315833"/>
    </source>
</evidence>
<evidence type="ECO:0000313" key="22">
    <source>
        <dbReference type="Proteomes" id="UP000481700"/>
    </source>
</evidence>
<protein>
    <recommendedName>
        <fullName evidence="2">UPF0301 protein CE91St7_33560</fullName>
    </recommendedName>
</protein>
<reference evidence="8" key="6">
    <citation type="submission" date="2021-06" db="EMBL/GenBank/DDBJ databases">
        <title>Collection of gut derived symbiotic bacterial strains cultured from healthy donors.</title>
        <authorList>
            <person name="Lin H."/>
            <person name="Littmann E."/>
            <person name="Pamer E.G."/>
        </authorList>
    </citation>
    <scope>NUCLEOTIDE SEQUENCE</scope>
    <source>
        <strain evidence="8">MSK.5.10</strain>
    </source>
</reference>
<reference evidence="3" key="7">
    <citation type="submission" date="2022-01" db="EMBL/GenBank/DDBJ databases">
        <title>Novel bile acid biosynthetic pathways are enriched in the microbiome of centenarians.</title>
        <authorList>
            <person name="Sato Y."/>
            <person name="Atarashi K."/>
            <person name="Plichta R.D."/>
            <person name="Arai Y."/>
            <person name="Sasajima S."/>
            <person name="Kearney M.S."/>
            <person name="Suda W."/>
            <person name="Takeshita K."/>
            <person name="Sasaki T."/>
            <person name="Okamoto S."/>
            <person name="Skelly N.A."/>
            <person name="Okamura Y."/>
            <person name="Vlamakis H."/>
            <person name="Li Y."/>
            <person name="Tanoue T."/>
            <person name="Takei H."/>
            <person name="Nittono H."/>
            <person name="Narushima S."/>
            <person name="Irie J."/>
            <person name="Itoh H."/>
            <person name="Moriya K."/>
            <person name="Sugiura Y."/>
            <person name="Suematsu M."/>
            <person name="Moritoki N."/>
            <person name="Shibata S."/>
            <person name="Littman R.D."/>
            <person name="Fischbach A.M."/>
            <person name="Uwamino Y."/>
            <person name="Inoue T."/>
            <person name="Honda A."/>
            <person name="Hattori M."/>
            <person name="Murai T."/>
            <person name="Xavier J.R."/>
            <person name="Hirose N."/>
            <person name="Honda K."/>
        </authorList>
    </citation>
    <scope>NUCLEOTIDE SEQUENCE</scope>
    <source>
        <strain evidence="3">CE91-St7</strain>
    </source>
</reference>
<dbReference type="Proteomes" id="UP000294527">
    <property type="component" value="Unassembled WGS sequence"/>
</dbReference>
<evidence type="ECO:0000313" key="6">
    <source>
        <dbReference type="EMBL" id="KAA5393955.1"/>
    </source>
</evidence>
<evidence type="ECO:0000313" key="9">
    <source>
        <dbReference type="EMBL" id="MDU0268945.1"/>
    </source>
</evidence>
<dbReference type="Proteomes" id="UP000481700">
    <property type="component" value="Unassembled WGS sequence"/>
</dbReference>
<reference evidence="11 15" key="1">
    <citation type="submission" date="2018-08" db="EMBL/GenBank/DDBJ databases">
        <title>A genome reference for cultivated species of the human gut microbiota.</title>
        <authorList>
            <person name="Zou Y."/>
            <person name="Xue W."/>
            <person name="Luo G."/>
        </authorList>
    </citation>
    <scope>NUCLEOTIDE SEQUENCE [LARGE SCALE GENOMIC DNA]</scope>
    <source>
        <strain evidence="11 15">AF14-1AC</strain>
    </source>
</reference>
<reference evidence="9" key="8">
    <citation type="submission" date="2023-10" db="EMBL/GenBank/DDBJ databases">
        <title>Genome of Potential pathogenic bacteria in Crohn's disease.</title>
        <authorList>
            <person name="Rodriguez-Palacios A."/>
        </authorList>
    </citation>
    <scope>NUCLEOTIDE SEQUENCE</scope>
    <source>
        <strain evidence="9">CavFT-hAR62</strain>
    </source>
</reference>
<evidence type="ECO:0000313" key="13">
    <source>
        <dbReference type="EMBL" id="TDB07551.1"/>
    </source>
</evidence>
<dbReference type="RefSeq" id="WP_005846781.1">
    <property type="nucleotide sequence ID" value="NZ_BAABYF010000001.1"/>
</dbReference>
<dbReference type="Proteomes" id="UP000294834">
    <property type="component" value="Unassembled WGS sequence"/>
</dbReference>
<reference evidence="16 17" key="3">
    <citation type="journal article" date="2019" name="Nat. Microbiol.">
        <title>Genomic variation and strain-specific functional adaptation in the human gut microbiome during early life.</title>
        <authorList>
            <person name="Vatanen T."/>
            <person name="Plichta D.R."/>
            <person name="Somani J."/>
            <person name="Munch P.C."/>
            <person name="Arthur T.D."/>
            <person name="Hall A.B."/>
            <person name="Rudolf S."/>
            <person name="Oakeley E.J."/>
            <person name="Ke X."/>
            <person name="Young R.A."/>
            <person name="Haiser H.J."/>
            <person name="Kolde R."/>
            <person name="Yassour M."/>
            <person name="Luopajarvi K."/>
            <person name="Siljander H."/>
            <person name="Virtanen S.M."/>
            <person name="Ilonen J."/>
            <person name="Uibo R."/>
            <person name="Tillmann V."/>
            <person name="Mokurov S."/>
            <person name="Dorshakova N."/>
            <person name="Porter J.A."/>
            <person name="McHardy A.C."/>
            <person name="Lahdesmaki H."/>
            <person name="Vlamakis H."/>
            <person name="Huttenhower C."/>
            <person name="Knip M."/>
            <person name="Xavier R.J."/>
        </authorList>
    </citation>
    <scope>NUCLEOTIDE SEQUENCE [LARGE SCALE GENOMIC DNA]</scope>
    <source>
        <strain evidence="12 16">RJX1047</strain>
        <strain evidence="13 17">RJX1052</strain>
    </source>
</reference>
<evidence type="ECO:0000313" key="15">
    <source>
        <dbReference type="Proteomes" id="UP000283678"/>
    </source>
</evidence>
<evidence type="ECO:0000313" key="23">
    <source>
        <dbReference type="Proteomes" id="UP000500949"/>
    </source>
</evidence>
<evidence type="ECO:0000313" key="21">
    <source>
        <dbReference type="Proteomes" id="UP000481616"/>
    </source>
</evidence>
<dbReference type="GO" id="GO:0005829">
    <property type="term" value="C:cytosol"/>
    <property type="evidence" value="ECO:0007669"/>
    <property type="project" value="TreeGrafter"/>
</dbReference>
<dbReference type="Proteomes" id="UP000347681">
    <property type="component" value="Unassembled WGS sequence"/>
</dbReference>
<gene>
    <name evidence="3" type="ORF">CE91St7_33560</name>
    <name evidence="11" type="ORF">DWW04_12740</name>
    <name evidence="12" type="ORF">E1I98_06725</name>
    <name evidence="13" type="ORF">E1J06_09045</name>
    <name evidence="7" type="ORF">F2Y51_18820</name>
    <name evidence="6" type="ORF">F2Y58_19450</name>
    <name evidence="5" type="ORF">F2Y61_17840</name>
    <name evidence="4" type="ORF">F2Z07_07975</name>
    <name evidence="14" type="ORF">FSA04_16830</name>
    <name evidence="10" type="ORF">GKD17_09200</name>
    <name evidence="8" type="ORF">KSU80_12485</name>
    <name evidence="9" type="ORF">RVH45_03335</name>
</gene>
<dbReference type="HAMAP" id="MF_00758">
    <property type="entry name" value="UPF0301"/>
    <property type="match status" value="1"/>
</dbReference>
<evidence type="ECO:0000313" key="12">
    <source>
        <dbReference type="EMBL" id="TDA76066.1"/>
    </source>
</evidence>
<dbReference type="InterPro" id="IPR003774">
    <property type="entry name" value="AlgH-like"/>
</dbReference>
<evidence type="ECO:0000313" key="3">
    <source>
        <dbReference type="EMBL" id="GKH82472.1"/>
    </source>
</evidence>
<dbReference type="GeneID" id="5303935"/>
<dbReference type="Proteomes" id="UP000283678">
    <property type="component" value="Unassembled WGS sequence"/>
</dbReference>
<evidence type="ECO:0000313" key="4">
    <source>
        <dbReference type="EMBL" id="KAA5320640.1"/>
    </source>
</evidence>
<organism evidence="11 15">
    <name type="scientific">Phocaeicola dorei</name>
    <dbReference type="NCBI Taxonomy" id="357276"/>
    <lineage>
        <taxon>Bacteria</taxon>
        <taxon>Pseudomonadati</taxon>
        <taxon>Bacteroidota</taxon>
        <taxon>Bacteroidia</taxon>
        <taxon>Bacteroidales</taxon>
        <taxon>Bacteroidaceae</taxon>
        <taxon>Phocaeicola</taxon>
    </lineage>
</organism>
<dbReference type="AlphaFoldDB" id="A0A076IPV4"/>
<dbReference type="EMBL" id="CP046176">
    <property type="protein sequence ID" value="QJR76560.1"/>
    <property type="molecule type" value="Genomic_DNA"/>
</dbReference>
<dbReference type="Pfam" id="PF02622">
    <property type="entry name" value="DUF179"/>
    <property type="match status" value="1"/>
</dbReference>
<dbReference type="SUPFAM" id="SSF143456">
    <property type="entry name" value="VC0467-like"/>
    <property type="match status" value="1"/>
</dbReference>
<dbReference type="KEGG" id="bdh:GV66_15815"/>
<evidence type="ECO:0000313" key="19">
    <source>
        <dbReference type="Proteomes" id="UP000347681"/>
    </source>
</evidence>
<evidence type="ECO:0000313" key="11">
    <source>
        <dbReference type="EMBL" id="RGV75127.1"/>
    </source>
</evidence>
<evidence type="ECO:0000313" key="17">
    <source>
        <dbReference type="Proteomes" id="UP000294834"/>
    </source>
</evidence>
<dbReference type="EMBL" id="BQOB01000001">
    <property type="protein sequence ID" value="GKH82472.1"/>
    <property type="molecule type" value="Genomic_DNA"/>
</dbReference>
<dbReference type="EMBL" id="VVZV01000008">
    <property type="protein sequence ID" value="KAA5320640.1"/>
    <property type="molecule type" value="Genomic_DNA"/>
</dbReference>
<dbReference type="EMBL" id="QRZL01000012">
    <property type="protein sequence ID" value="RGV75127.1"/>
    <property type="molecule type" value="Genomic_DNA"/>
</dbReference>
<evidence type="ECO:0000256" key="2">
    <source>
        <dbReference type="HAMAP-Rule" id="MF_00758"/>
    </source>
</evidence>
<dbReference type="Proteomes" id="UP000777173">
    <property type="component" value="Unassembled WGS sequence"/>
</dbReference>
<dbReference type="Proteomes" id="UP001181086">
    <property type="component" value="Unassembled WGS sequence"/>
</dbReference>
<evidence type="ECO:0000256" key="1">
    <source>
        <dbReference type="ARBA" id="ARBA00009600"/>
    </source>
</evidence>
<evidence type="ECO:0000313" key="8">
    <source>
        <dbReference type="EMBL" id="MBV3123992.1"/>
    </source>
</evidence>
<dbReference type="EMBL" id="VVYY01000022">
    <property type="protein sequence ID" value="KAA5393955.1"/>
    <property type="molecule type" value="Genomic_DNA"/>
</dbReference>
<reference evidence="10 23" key="5">
    <citation type="submission" date="2019-11" db="EMBL/GenBank/DDBJ databases">
        <title>Complete genome sequence of Bacteroides dorei DSM 17855.</title>
        <authorList>
            <person name="Russell J.T."/>
        </authorList>
    </citation>
    <scope>NUCLEOTIDE SEQUENCE [LARGE SCALE GENOMIC DNA]</scope>
    <source>
        <strain evidence="10 23">DSM 17855</strain>
    </source>
</reference>
<proteinExistence type="inferred from homology"/>
<dbReference type="PANTHER" id="PTHR30327">
    <property type="entry name" value="UNCHARACTERIZED PROTEIN YQGE"/>
    <property type="match status" value="1"/>
</dbReference>
<dbReference type="KEGG" id="bdo:EL88_07925"/>
<dbReference type="Proteomes" id="UP000481616">
    <property type="component" value="Unassembled WGS sequence"/>
</dbReference>
<dbReference type="eggNOG" id="COG1678">
    <property type="taxonomic scope" value="Bacteria"/>
</dbReference>
<reference evidence="14 18" key="4">
    <citation type="submission" date="2019-07" db="EMBL/GenBank/DDBJ databases">
        <title>Genome sequencing of Bacteroides dorei iSURF_12.</title>
        <authorList>
            <person name="Sevigny J.L."/>
            <person name="Ruoff K.L."/>
            <person name="Price C.E."/>
            <person name="Valls R.A."/>
            <person name="O'Toole G.A."/>
        </authorList>
    </citation>
    <scope>NUCLEOTIDE SEQUENCE [LARGE SCALE GENOMIC DNA]</scope>
    <source>
        <strain evidence="14 18">ANK132K_1B</strain>
    </source>
</reference>
<dbReference type="Proteomes" id="UP000315833">
    <property type="component" value="Unassembled WGS sequence"/>
</dbReference>
<dbReference type="Gene3D" id="3.40.1740.10">
    <property type="entry name" value="VC0467-like"/>
    <property type="match status" value="1"/>
</dbReference>
<comment type="similarity">
    <text evidence="1 2">Belongs to the UPF0301 (AlgH) family.</text>
</comment>
<dbReference type="EMBL" id="SLTU01000001">
    <property type="protein sequence ID" value="TDA76066.1"/>
    <property type="molecule type" value="Genomic_DNA"/>
</dbReference>
<dbReference type="EMBL" id="VVZB01000012">
    <property type="protein sequence ID" value="KAA5380713.1"/>
    <property type="molecule type" value="Genomic_DNA"/>
</dbReference>
<dbReference type="EMBL" id="JAHOAX010000011">
    <property type="protein sequence ID" value="MBV3123992.1"/>
    <property type="molecule type" value="Genomic_DNA"/>
</dbReference>
<evidence type="ECO:0000313" key="7">
    <source>
        <dbReference type="EMBL" id="KAA5402465.1"/>
    </source>
</evidence>
<evidence type="ECO:0000313" key="14">
    <source>
        <dbReference type="EMBL" id="TWV68032.1"/>
    </source>
</evidence>
<evidence type="ECO:0000313" key="10">
    <source>
        <dbReference type="EMBL" id="QJR76560.1"/>
    </source>
</evidence>
<reference evidence="19 20" key="2">
    <citation type="journal article" date="2019" name="Nat. Med.">
        <title>A library of human gut bacterial isolates paired with longitudinal multiomics data enables mechanistic microbiome research.</title>
        <authorList>
            <person name="Poyet M."/>
            <person name="Groussin M."/>
            <person name="Gibbons S.M."/>
            <person name="Avila-Pacheco J."/>
            <person name="Jiang X."/>
            <person name="Kearney S.M."/>
            <person name="Perrotta A.R."/>
            <person name="Berdy B."/>
            <person name="Zhao S."/>
            <person name="Lieberman T.D."/>
            <person name="Swanson P.K."/>
            <person name="Smith M."/>
            <person name="Roesemann S."/>
            <person name="Alexander J.E."/>
            <person name="Rich S.A."/>
            <person name="Livny J."/>
            <person name="Vlamakis H."/>
            <person name="Clish C."/>
            <person name="Bullock K."/>
            <person name="Deik A."/>
            <person name="Scott J."/>
            <person name="Pierce K.A."/>
            <person name="Xavier R.J."/>
            <person name="Alm E.J."/>
        </authorList>
    </citation>
    <scope>NUCLEOTIDE SEQUENCE [LARGE SCALE GENOMIC DNA]</scope>
    <source>
        <strain evidence="6 21">BIOML-A1</strain>
        <strain evidence="4 22">BIOML-A25</strain>
        <strain evidence="7 20">BIOML-A4</strain>
        <strain evidence="5 19">BIOML-A5</strain>
    </source>
</reference>
<dbReference type="EMBL" id="JAWDEV010000001">
    <property type="protein sequence ID" value="MDU0268945.1"/>
    <property type="molecule type" value="Genomic_DNA"/>
</dbReference>
<dbReference type="EMBL" id="SLTX01000001">
    <property type="protein sequence ID" value="TDB07551.1"/>
    <property type="molecule type" value="Genomic_DNA"/>
</dbReference>
<dbReference type="EMBL" id="VVZA01000022">
    <property type="protein sequence ID" value="KAA5402465.1"/>
    <property type="molecule type" value="Genomic_DNA"/>
</dbReference>
<dbReference type="Proteomes" id="UP001055104">
    <property type="component" value="Unassembled WGS sequence"/>
</dbReference>
<name>A0A076IPV4_9BACT</name>
<accession>A0A076IPV4</accession>
<dbReference type="Proteomes" id="UP000500949">
    <property type="component" value="Chromosome"/>
</dbReference>
<dbReference type="PANTHER" id="PTHR30327:SF1">
    <property type="entry name" value="UPF0301 PROTEIN YQGE"/>
    <property type="match status" value="1"/>
</dbReference>
<dbReference type="EMBL" id="VOIF01000022">
    <property type="protein sequence ID" value="TWV68032.1"/>
    <property type="molecule type" value="Genomic_DNA"/>
</dbReference>
<dbReference type="GeneID" id="93446852"/>
<sequence length="196" mass="22412">MDMHVFQVESNKVLPQQGSILISSPFMNDYHFTRAVVLLIEHNDEGSMGIIMNKDFRYHILLNDLIPELEFAQRVPVYKGGPVSRETIFFLHTLKDLEGALPLGNGLYLNGDFNAVQQYILDGKPIEGVIRFFAGYAGWDHGQLAKEIKENSWLIGKAGKETLLNQHFRDLWHTSLNEMGGKYAIWARYPQYPSLN</sequence>
<evidence type="ECO:0000313" key="5">
    <source>
        <dbReference type="EMBL" id="KAA5380713.1"/>
    </source>
</evidence>
<dbReference type="Proteomes" id="UP000441162">
    <property type="component" value="Unassembled WGS sequence"/>
</dbReference>